<dbReference type="CDD" id="cd02249">
    <property type="entry name" value="ZZ"/>
    <property type="match status" value="1"/>
</dbReference>
<dbReference type="InterPro" id="IPR000433">
    <property type="entry name" value="Znf_ZZ"/>
</dbReference>
<dbReference type="Pfam" id="PF24355">
    <property type="entry name" value="DUF7514"/>
    <property type="match status" value="1"/>
</dbReference>
<keyword evidence="3" id="KW-0862">Zinc</keyword>
<keyword evidence="1" id="KW-0479">Metal-binding</keyword>
<dbReference type="InterPro" id="IPR055936">
    <property type="entry name" value="DUF7514"/>
</dbReference>
<dbReference type="AlphaFoldDB" id="A0AAD7A1J5"/>
<evidence type="ECO:0000313" key="7">
    <source>
        <dbReference type="Proteomes" id="UP001218218"/>
    </source>
</evidence>
<evidence type="ECO:0000313" key="6">
    <source>
        <dbReference type="EMBL" id="KAJ7347192.1"/>
    </source>
</evidence>
<comment type="caution">
    <text evidence="6">The sequence shown here is derived from an EMBL/GenBank/DDBJ whole genome shotgun (WGS) entry which is preliminary data.</text>
</comment>
<accession>A0AAD7A1J5</accession>
<dbReference type="SMART" id="SM00291">
    <property type="entry name" value="ZnF_ZZ"/>
    <property type="match status" value="1"/>
</dbReference>
<dbReference type="Proteomes" id="UP001218218">
    <property type="component" value="Unassembled WGS sequence"/>
</dbReference>
<dbReference type="EMBL" id="JARIHO010000019">
    <property type="protein sequence ID" value="KAJ7347192.1"/>
    <property type="molecule type" value="Genomic_DNA"/>
</dbReference>
<evidence type="ECO:0000256" key="4">
    <source>
        <dbReference type="PROSITE-ProRule" id="PRU00228"/>
    </source>
</evidence>
<dbReference type="GO" id="GO:0008270">
    <property type="term" value="F:zinc ion binding"/>
    <property type="evidence" value="ECO:0007669"/>
    <property type="project" value="UniProtKB-KW"/>
</dbReference>
<protein>
    <recommendedName>
        <fullName evidence="5">ZZ-type domain-containing protein</fullName>
    </recommendedName>
</protein>
<organism evidence="6 7">
    <name type="scientific">Mycena albidolilacea</name>
    <dbReference type="NCBI Taxonomy" id="1033008"/>
    <lineage>
        <taxon>Eukaryota</taxon>
        <taxon>Fungi</taxon>
        <taxon>Dikarya</taxon>
        <taxon>Basidiomycota</taxon>
        <taxon>Agaricomycotina</taxon>
        <taxon>Agaricomycetes</taxon>
        <taxon>Agaricomycetidae</taxon>
        <taxon>Agaricales</taxon>
        <taxon>Marasmiineae</taxon>
        <taxon>Mycenaceae</taxon>
        <taxon>Mycena</taxon>
    </lineage>
</organism>
<dbReference type="SUPFAM" id="SSF57850">
    <property type="entry name" value="RING/U-box"/>
    <property type="match status" value="1"/>
</dbReference>
<evidence type="ECO:0000256" key="1">
    <source>
        <dbReference type="ARBA" id="ARBA00022723"/>
    </source>
</evidence>
<dbReference type="Gene3D" id="3.30.60.90">
    <property type="match status" value="1"/>
</dbReference>
<reference evidence="6" key="1">
    <citation type="submission" date="2023-03" db="EMBL/GenBank/DDBJ databases">
        <title>Massive genome expansion in bonnet fungi (Mycena s.s.) driven by repeated elements and novel gene families across ecological guilds.</title>
        <authorList>
            <consortium name="Lawrence Berkeley National Laboratory"/>
            <person name="Harder C.B."/>
            <person name="Miyauchi S."/>
            <person name="Viragh M."/>
            <person name="Kuo A."/>
            <person name="Thoen E."/>
            <person name="Andreopoulos B."/>
            <person name="Lu D."/>
            <person name="Skrede I."/>
            <person name="Drula E."/>
            <person name="Henrissat B."/>
            <person name="Morin E."/>
            <person name="Kohler A."/>
            <person name="Barry K."/>
            <person name="LaButti K."/>
            <person name="Morin E."/>
            <person name="Salamov A."/>
            <person name="Lipzen A."/>
            <person name="Mereny Z."/>
            <person name="Hegedus B."/>
            <person name="Baldrian P."/>
            <person name="Stursova M."/>
            <person name="Weitz H."/>
            <person name="Taylor A."/>
            <person name="Grigoriev I.V."/>
            <person name="Nagy L.G."/>
            <person name="Martin F."/>
            <person name="Kauserud H."/>
        </authorList>
    </citation>
    <scope>NUCLEOTIDE SEQUENCE</scope>
    <source>
        <strain evidence="6">CBHHK002</strain>
    </source>
</reference>
<keyword evidence="7" id="KW-1185">Reference proteome</keyword>
<dbReference type="PROSITE" id="PS50135">
    <property type="entry name" value="ZF_ZZ_2"/>
    <property type="match status" value="1"/>
</dbReference>
<keyword evidence="2 4" id="KW-0863">Zinc-finger</keyword>
<evidence type="ECO:0000256" key="3">
    <source>
        <dbReference type="ARBA" id="ARBA00022833"/>
    </source>
</evidence>
<gene>
    <name evidence="6" type="ORF">DFH08DRAFT_1001873</name>
</gene>
<evidence type="ECO:0000256" key="2">
    <source>
        <dbReference type="ARBA" id="ARBA00022771"/>
    </source>
</evidence>
<proteinExistence type="predicted"/>
<feature type="domain" description="ZZ-type" evidence="5">
    <location>
        <begin position="30"/>
        <end position="87"/>
    </location>
</feature>
<name>A0AAD7A1J5_9AGAR</name>
<evidence type="ECO:0000259" key="5">
    <source>
        <dbReference type="PROSITE" id="PS50135"/>
    </source>
</evidence>
<dbReference type="Pfam" id="PF00569">
    <property type="entry name" value="ZZ"/>
    <property type="match status" value="1"/>
</dbReference>
<dbReference type="InterPro" id="IPR043145">
    <property type="entry name" value="Znf_ZZ_sf"/>
</dbReference>
<sequence>MPIISAFKLPQPHQAAQVAQPTTTTTAPAGTQFFCDECTTMIPGISARVHCLTCPDYDICADCALTERFGGNHTTAHPAEVYRISGDSTLEPVRSQTVVTYASPPSISRGGTSVGEAPAGVGPSDGWGLFFDVDLNPSPAYSALMAAIFGNLDSARTGFLAPEAYSRFMDDMCYPLAENIWKANASTPANADAVLRRVYEALGLEHITQTRPGPPNRHHPMFQALLGGTATPSSMPLLTLRGLADLMLIELLSDPSLAYPRLVRAVQLYGLHHAEPYRRWGAMPRSVLPATADPRVLARTAAAEAQVRGAVANAAMGAQIQAAANLAAVNAVGGTQYRYERY</sequence>